<keyword evidence="6 7" id="KW-0627">Porphyrin biosynthesis</keyword>
<dbReference type="EMBL" id="BAQB01000004">
    <property type="protein sequence ID" value="GBR44508.1"/>
    <property type="molecule type" value="Genomic_DNA"/>
</dbReference>
<dbReference type="Proteomes" id="UP001062443">
    <property type="component" value="Unassembled WGS sequence"/>
</dbReference>
<dbReference type="EC" id="4.1.1.37" evidence="3 7"/>
<feature type="binding site" evidence="7">
    <location>
        <position position="93"/>
    </location>
    <ligand>
        <name>substrate</name>
    </ligand>
</feature>
<dbReference type="InterPro" id="IPR000257">
    <property type="entry name" value="Uroporphyrinogen_deCOase"/>
</dbReference>
<dbReference type="InterPro" id="IPR038071">
    <property type="entry name" value="UROD/MetE-like_sf"/>
</dbReference>
<dbReference type="PANTHER" id="PTHR21091">
    <property type="entry name" value="METHYLTETRAHYDROFOLATE:HOMOCYSTEINE METHYLTRANSFERASE RELATED"/>
    <property type="match status" value="1"/>
</dbReference>
<dbReference type="PANTHER" id="PTHR21091:SF169">
    <property type="entry name" value="UROPORPHYRINOGEN DECARBOXYLASE"/>
    <property type="match status" value="1"/>
</dbReference>
<keyword evidence="7" id="KW-0963">Cytoplasm</keyword>
<keyword evidence="5 7" id="KW-0456">Lyase</keyword>
<dbReference type="PROSITE" id="PS00907">
    <property type="entry name" value="UROD_2"/>
    <property type="match status" value="1"/>
</dbReference>
<dbReference type="RefSeq" id="WP_084367097.1">
    <property type="nucleotide sequence ID" value="NZ_BAQB01000004.1"/>
</dbReference>
<comment type="caution">
    <text evidence="12">The sequence shown here is derived from an EMBL/GenBank/DDBJ whole genome shotgun (WGS) entry which is preliminary data.</text>
</comment>
<evidence type="ECO:0000256" key="9">
    <source>
        <dbReference type="RuleBase" id="RU004169"/>
    </source>
</evidence>
<dbReference type="CDD" id="cd00717">
    <property type="entry name" value="URO-D"/>
    <property type="match status" value="1"/>
</dbReference>
<comment type="similarity">
    <text evidence="2 7 9">Belongs to the uroporphyrinogen decarboxylase family.</text>
</comment>
<evidence type="ECO:0000256" key="4">
    <source>
        <dbReference type="ARBA" id="ARBA00022793"/>
    </source>
</evidence>
<sequence>MNSLRPSDSALKACDVTGSDTANKKLLKTLKGEAVWPPPMWLMRQAGRYLPEFRALRAQADFLTRCTTPDIAEELTLQPIRRYGMDGAILFSDILILPWAMGQSLEFIDGRGPVLEPIRSEQDLARLDPARIADITAPIRETLTRLTQSLPHETTLLGFAGSPFTVSCYMVEGSGSRDFATTRKMMLENTLLFERLINTLVEQTAEMLFGQIEAGAEAVMLFDSWAGLLPPSSFRRFVIEPTRQIVSLLRGRYPEIPIIGFPRLAGIMAVEYAQKTGIGTLALDTSADLVQIADLLNKHAPNVTLQGNLDPTILFSGGENLQKEARSICHSLRHRPHIFNLGHGVMQHTPPEHVAELVATVRSL</sequence>
<evidence type="ECO:0000313" key="12">
    <source>
        <dbReference type="EMBL" id="GBR44508.1"/>
    </source>
</evidence>
<evidence type="ECO:0000256" key="2">
    <source>
        <dbReference type="ARBA" id="ARBA00009935"/>
    </source>
</evidence>
<accession>A0ABQ0QH02</accession>
<dbReference type="SUPFAM" id="SSF51726">
    <property type="entry name" value="UROD/MetE-like"/>
    <property type="match status" value="1"/>
</dbReference>
<evidence type="ECO:0000259" key="10">
    <source>
        <dbReference type="PROSITE" id="PS00906"/>
    </source>
</evidence>
<keyword evidence="13" id="KW-1185">Reference proteome</keyword>
<dbReference type="InterPro" id="IPR006361">
    <property type="entry name" value="Uroporphyrinogen_deCO2ase_HemE"/>
</dbReference>
<evidence type="ECO:0000259" key="11">
    <source>
        <dbReference type="PROSITE" id="PS00907"/>
    </source>
</evidence>
<feature type="site" description="Transition state stabilizer" evidence="7">
    <location>
        <position position="93"/>
    </location>
</feature>
<comment type="pathway">
    <text evidence="1 7 8">Porphyrin-containing compound metabolism; protoporphyrin-IX biosynthesis; coproporphyrinogen-III from 5-aminolevulinate: step 4/4.</text>
</comment>
<feature type="binding site" evidence="7">
    <location>
        <begin position="44"/>
        <end position="48"/>
    </location>
    <ligand>
        <name>substrate</name>
    </ligand>
</feature>
<feature type="binding site" evidence="7">
    <location>
        <position position="224"/>
    </location>
    <ligand>
        <name>substrate</name>
    </ligand>
</feature>
<evidence type="ECO:0000256" key="5">
    <source>
        <dbReference type="ARBA" id="ARBA00023239"/>
    </source>
</evidence>
<dbReference type="PROSITE" id="PS00906">
    <property type="entry name" value="UROD_1"/>
    <property type="match status" value="1"/>
</dbReference>
<comment type="subcellular location">
    <subcellularLocation>
        <location evidence="7">Cytoplasm</location>
    </subcellularLocation>
</comment>
<gene>
    <name evidence="7" type="primary">hemE</name>
    <name evidence="12" type="ORF">AA106556_0449</name>
</gene>
<evidence type="ECO:0000256" key="7">
    <source>
        <dbReference type="HAMAP-Rule" id="MF_00218"/>
    </source>
</evidence>
<dbReference type="NCBIfam" id="TIGR01464">
    <property type="entry name" value="hemE"/>
    <property type="match status" value="1"/>
</dbReference>
<comment type="function">
    <text evidence="7">Catalyzes the decarboxylation of four acetate groups of uroporphyrinogen-III to yield coproporphyrinogen-III.</text>
</comment>
<dbReference type="Gene3D" id="3.20.20.210">
    <property type="match status" value="1"/>
</dbReference>
<feature type="binding site" evidence="7">
    <location>
        <position position="169"/>
    </location>
    <ligand>
        <name>substrate</name>
    </ligand>
</feature>
<comment type="subunit">
    <text evidence="7">Homodimer.</text>
</comment>
<feature type="binding site" evidence="7">
    <location>
        <position position="343"/>
    </location>
    <ligand>
        <name>substrate</name>
    </ligand>
</feature>
<comment type="caution">
    <text evidence="7">Lacks conserved residue(s) required for the propagation of feature annotation.</text>
</comment>
<dbReference type="Pfam" id="PF01208">
    <property type="entry name" value="URO-D"/>
    <property type="match status" value="1"/>
</dbReference>
<organism evidence="12 13">
    <name type="scientific">Neokomagataea tanensis NBRC 106556</name>
    <dbReference type="NCBI Taxonomy" id="1223519"/>
    <lineage>
        <taxon>Bacteria</taxon>
        <taxon>Pseudomonadati</taxon>
        <taxon>Pseudomonadota</taxon>
        <taxon>Alphaproteobacteria</taxon>
        <taxon>Acetobacterales</taxon>
        <taxon>Acetobacteraceae</taxon>
        <taxon>Neokomagataea</taxon>
    </lineage>
</organism>
<evidence type="ECO:0000256" key="6">
    <source>
        <dbReference type="ARBA" id="ARBA00023244"/>
    </source>
</evidence>
<name>A0ABQ0QH02_9PROT</name>
<feature type="domain" description="Uroporphyrinogen decarboxylase (URO-D)" evidence="11">
    <location>
        <begin position="157"/>
        <end position="173"/>
    </location>
</feature>
<comment type="catalytic activity">
    <reaction evidence="7 8">
        <text>uroporphyrinogen III + 4 H(+) = coproporphyrinogen III + 4 CO2</text>
        <dbReference type="Rhea" id="RHEA:19865"/>
        <dbReference type="ChEBI" id="CHEBI:15378"/>
        <dbReference type="ChEBI" id="CHEBI:16526"/>
        <dbReference type="ChEBI" id="CHEBI:57308"/>
        <dbReference type="ChEBI" id="CHEBI:57309"/>
        <dbReference type="EC" id="4.1.1.37"/>
    </reaction>
</comment>
<feature type="domain" description="Uroporphyrinogen decarboxylase (URO-D)" evidence="10">
    <location>
        <begin position="39"/>
        <end position="48"/>
    </location>
</feature>
<evidence type="ECO:0000256" key="8">
    <source>
        <dbReference type="RuleBase" id="RU000554"/>
    </source>
</evidence>
<reference evidence="12" key="1">
    <citation type="submission" date="2013-04" db="EMBL/GenBank/DDBJ databases">
        <title>The genome sequencing project of 58 acetic acid bacteria.</title>
        <authorList>
            <person name="Okamoto-Kainuma A."/>
            <person name="Ishikawa M."/>
            <person name="Umino S."/>
            <person name="Koizumi Y."/>
            <person name="Shiwa Y."/>
            <person name="Yoshikawa H."/>
            <person name="Matsutani M."/>
            <person name="Matsushita K."/>
        </authorList>
    </citation>
    <scope>NUCLEOTIDE SEQUENCE</scope>
    <source>
        <strain evidence="12">NBRC 106556</strain>
    </source>
</reference>
<evidence type="ECO:0000256" key="3">
    <source>
        <dbReference type="ARBA" id="ARBA00012288"/>
    </source>
</evidence>
<protein>
    <recommendedName>
        <fullName evidence="3 7">Uroporphyrinogen decarboxylase</fullName>
        <shortName evidence="7">UPD</shortName>
        <shortName evidence="7">URO-D</shortName>
        <ecNumber evidence="3 7">4.1.1.37</ecNumber>
    </recommendedName>
</protein>
<proteinExistence type="inferred from homology"/>
<keyword evidence="4 7" id="KW-0210">Decarboxylase</keyword>
<evidence type="ECO:0000256" key="1">
    <source>
        <dbReference type="ARBA" id="ARBA00004804"/>
    </source>
</evidence>
<evidence type="ECO:0000313" key="13">
    <source>
        <dbReference type="Proteomes" id="UP001062443"/>
    </source>
</evidence>
<dbReference type="HAMAP" id="MF_00218">
    <property type="entry name" value="URO_D"/>
    <property type="match status" value="1"/>
</dbReference>